<feature type="region of interest" description="Disordered" evidence="1">
    <location>
        <begin position="72"/>
        <end position="95"/>
    </location>
</feature>
<reference evidence="2 3" key="1">
    <citation type="journal article" date="2023" name="Nucleic Acids Res.">
        <title>The hologenome of Daphnia magna reveals possible DNA methylation and microbiome-mediated evolution of the host genome.</title>
        <authorList>
            <person name="Chaturvedi A."/>
            <person name="Li X."/>
            <person name="Dhandapani V."/>
            <person name="Marshall H."/>
            <person name="Kissane S."/>
            <person name="Cuenca-Cambronero M."/>
            <person name="Asole G."/>
            <person name="Calvet F."/>
            <person name="Ruiz-Romero M."/>
            <person name="Marangio P."/>
            <person name="Guigo R."/>
            <person name="Rago D."/>
            <person name="Mirbahai L."/>
            <person name="Eastwood N."/>
            <person name="Colbourne J.K."/>
            <person name="Zhou J."/>
            <person name="Mallon E."/>
            <person name="Orsini L."/>
        </authorList>
    </citation>
    <scope>NUCLEOTIDE SEQUENCE [LARGE SCALE GENOMIC DNA]</scope>
    <source>
        <strain evidence="2">LRV0_1</strain>
    </source>
</reference>
<sequence>MYQICLSSVELDNWVENLVSITREVMPVENEGVRIELTSLYKDQILTGPVEAGPVEAGAVEADPVDAEPVEAEPIEAKPVEAKPVKSGQAVGDPR</sequence>
<dbReference type="Proteomes" id="UP001234178">
    <property type="component" value="Unassembled WGS sequence"/>
</dbReference>
<comment type="caution">
    <text evidence="2">The sequence shown here is derived from an EMBL/GenBank/DDBJ whole genome shotgun (WGS) entry which is preliminary data.</text>
</comment>
<gene>
    <name evidence="2" type="ORF">OUZ56_016724</name>
</gene>
<evidence type="ECO:0008006" key="4">
    <source>
        <dbReference type="Google" id="ProtNLM"/>
    </source>
</evidence>
<evidence type="ECO:0000313" key="2">
    <source>
        <dbReference type="EMBL" id="KAK4027677.1"/>
    </source>
</evidence>
<evidence type="ECO:0000256" key="1">
    <source>
        <dbReference type="SAM" id="MobiDB-lite"/>
    </source>
</evidence>
<accession>A0ABR0ARD1</accession>
<evidence type="ECO:0000313" key="3">
    <source>
        <dbReference type="Proteomes" id="UP001234178"/>
    </source>
</evidence>
<protein>
    <recommendedName>
        <fullName evidence="4">PH domain-containing protein</fullName>
    </recommendedName>
</protein>
<keyword evidence="3" id="KW-1185">Reference proteome</keyword>
<dbReference type="EMBL" id="JAOYFB010000038">
    <property type="protein sequence ID" value="KAK4027677.1"/>
    <property type="molecule type" value="Genomic_DNA"/>
</dbReference>
<proteinExistence type="predicted"/>
<feature type="compositionally biased region" description="Basic and acidic residues" evidence="1">
    <location>
        <begin position="75"/>
        <end position="84"/>
    </location>
</feature>
<organism evidence="2 3">
    <name type="scientific">Daphnia magna</name>
    <dbReference type="NCBI Taxonomy" id="35525"/>
    <lineage>
        <taxon>Eukaryota</taxon>
        <taxon>Metazoa</taxon>
        <taxon>Ecdysozoa</taxon>
        <taxon>Arthropoda</taxon>
        <taxon>Crustacea</taxon>
        <taxon>Branchiopoda</taxon>
        <taxon>Diplostraca</taxon>
        <taxon>Cladocera</taxon>
        <taxon>Anomopoda</taxon>
        <taxon>Daphniidae</taxon>
        <taxon>Daphnia</taxon>
    </lineage>
</organism>
<name>A0ABR0ARD1_9CRUS</name>